<feature type="domain" description="YodL-like" evidence="1">
    <location>
        <begin position="23"/>
        <end position="115"/>
    </location>
</feature>
<organism evidence="2 3">
    <name type="scientific">Laedolimicola ammoniilytica</name>
    <dbReference type="NCBI Taxonomy" id="2981771"/>
    <lineage>
        <taxon>Bacteria</taxon>
        <taxon>Bacillati</taxon>
        <taxon>Bacillota</taxon>
        <taxon>Clostridia</taxon>
        <taxon>Lachnospirales</taxon>
        <taxon>Lachnospiraceae</taxon>
        <taxon>Laedolimicola</taxon>
    </lineage>
</organism>
<gene>
    <name evidence="2" type="ORF">OCV63_04800</name>
</gene>
<dbReference type="Proteomes" id="UP001652461">
    <property type="component" value="Unassembled WGS sequence"/>
</dbReference>
<reference evidence="2 3" key="1">
    <citation type="journal article" date="2021" name="ISME Commun">
        <title>Automated analysis of genomic sequences facilitates high-throughput and comprehensive description of bacteria.</title>
        <authorList>
            <person name="Hitch T.C.A."/>
        </authorList>
    </citation>
    <scope>NUCLEOTIDE SEQUENCE [LARGE SCALE GENOMIC DNA]</scope>
    <source>
        <strain evidence="2 3">Sanger_04</strain>
    </source>
</reference>
<dbReference type="EMBL" id="JAOQKC010000005">
    <property type="protein sequence ID" value="MCU6696213.1"/>
    <property type="molecule type" value="Genomic_DNA"/>
</dbReference>
<name>A0ABT2RV67_9FIRM</name>
<accession>A0ABT2RV67</accession>
<evidence type="ECO:0000313" key="2">
    <source>
        <dbReference type="EMBL" id="MCU6696213.1"/>
    </source>
</evidence>
<dbReference type="InterPro" id="IPR025923">
    <property type="entry name" value="YodL-like_dom"/>
</dbReference>
<comment type="caution">
    <text evidence="2">The sequence shown here is derived from an EMBL/GenBank/DDBJ whole genome shotgun (WGS) entry which is preliminary data.</text>
</comment>
<sequence length="118" mass="13839">MDDEFKERCFSYYSALIQPIYKQYKLKEEPIYAIQRYCSLETLSEYAIQLAKSDYMLKERGVLKKDGLLEPGIETVIERKNSVRNNSVSVGDVIEIYRGNERDLYYVEPVGLKCLDTF</sequence>
<evidence type="ECO:0000259" key="1">
    <source>
        <dbReference type="Pfam" id="PF14191"/>
    </source>
</evidence>
<keyword evidence="3" id="KW-1185">Reference proteome</keyword>
<evidence type="ECO:0000313" key="3">
    <source>
        <dbReference type="Proteomes" id="UP001652461"/>
    </source>
</evidence>
<dbReference type="RefSeq" id="WP_262670649.1">
    <property type="nucleotide sequence ID" value="NZ_JAOQKC010000005.1"/>
</dbReference>
<proteinExistence type="predicted"/>
<dbReference type="Pfam" id="PF14191">
    <property type="entry name" value="YodL"/>
    <property type="match status" value="1"/>
</dbReference>
<protein>
    <submittedName>
        <fullName evidence="2">YodL domain-containing protein</fullName>
    </submittedName>
</protein>